<evidence type="ECO:0000259" key="2">
    <source>
        <dbReference type="Pfam" id="PF07748"/>
    </source>
</evidence>
<dbReference type="Pfam" id="PF17677">
    <property type="entry name" value="Glyco_hydro38C2"/>
    <property type="match status" value="1"/>
</dbReference>
<dbReference type="InterPro" id="IPR011013">
    <property type="entry name" value="Gal_mutarotase_sf_dom"/>
</dbReference>
<dbReference type="Gene3D" id="2.70.98.30">
    <property type="entry name" value="Golgi alpha-mannosidase II, domain 4"/>
    <property type="match status" value="1"/>
</dbReference>
<accession>A0A9D1SNT3</accession>
<dbReference type="GO" id="GO:0009313">
    <property type="term" value="P:oligosaccharide catabolic process"/>
    <property type="evidence" value="ECO:0007669"/>
    <property type="project" value="TreeGrafter"/>
</dbReference>
<feature type="domain" description="Glycosyl hydrolases family 38 C-terminal" evidence="3">
    <location>
        <begin position="602"/>
        <end position="675"/>
    </location>
</feature>
<dbReference type="GO" id="GO:0006013">
    <property type="term" value="P:mannose metabolic process"/>
    <property type="evidence" value="ECO:0007669"/>
    <property type="project" value="InterPro"/>
</dbReference>
<reference evidence="4" key="1">
    <citation type="submission" date="2020-10" db="EMBL/GenBank/DDBJ databases">
        <authorList>
            <person name="Gilroy R."/>
        </authorList>
    </citation>
    <scope>NUCLEOTIDE SEQUENCE</scope>
    <source>
        <strain evidence="4">CHK176-6737</strain>
    </source>
</reference>
<name>A0A9D1SNT3_9FIRM</name>
<sequence length="910" mass="102390">FNGKSYGDNYGFGGSHQNPKGSVQLAEQEILKLIGTLESRTGRRAYPYDKFPMPLIPFGDNKPPLEKQISVVNQLNAKWQAQGYAYPRIISAFPEKFFEDVEREYAALIPVETGTEENWWNDGWGTTAYESGVNKRNGTLVPMAETMASIAALCYDAPYPADDLRDALERASIYNEHTWGYNAYRKCDAYYQQNEWKRTNALGANALAEKTVKNTLQVLAYNAAKQGSIYVYNALSWCRTDVVTVQLDESFPKTFALLSGGESLPYELDGDRLIFVAKNVPALGYKLFSVVPADEKPAFVSKSKCCGYCVETPFFKLVMRGDGTVKSIKDKQNGNREVVDDAADVKWNQYQYYDDFAIPFRNMGVKFSPWKWNLYRPSEKHTKVRVVPMALGAQIHVQTGTFRAGSICQTITLYDDIARVDITNKVLKSALPQLICKEEAFYTFPFRAHRDYEIRYDLPIGNVAEGDQVYGTSRDWYTANKWVNVYDKTDDYSMTLALVNTSLLQLGQRRTGQWSFDYTSQKPYIFSYVMNNMWQTNFQGDQPGTADFSYSLFTGKGKSIEKINRAAWERSAPLQAVAVTDTAGHSHEACAEKSYITVSQPNVILSSMKPAEANGEGIIVRFCEIAGQDTQDIIVHFCEKIASYMQTDIIENNIGQEIQKDTLQFSLKPYEIKTFRILTKRAAAKPGGVQAVCTQVPVPRSAHYQKARVAELTGGRMARQGVVVSWEKAENALFYEVFRVKDGQRYFVGSTKHTCLFDSQVTKAICTQYRYCVRSVGAGRKSDFSESVAPGIGAVQNAQLFEKPVLHAAAREKSRIDLYWTPVHGTVPISHYEVFRNGVLLGKTTDDYITSWRDGGVQYGGEYVYSVAAVDVLGNRLCSDDVKVAHNDSVFAAQDSPLAKKSRRRFLNFI</sequence>
<evidence type="ECO:0000256" key="1">
    <source>
        <dbReference type="SAM" id="MobiDB-lite"/>
    </source>
</evidence>
<dbReference type="PANTHER" id="PTHR46017">
    <property type="entry name" value="ALPHA-MANNOSIDASE 2C1"/>
    <property type="match status" value="1"/>
</dbReference>
<proteinExistence type="predicted"/>
<dbReference type="EMBL" id="DVNM01000025">
    <property type="protein sequence ID" value="HIU69228.1"/>
    <property type="molecule type" value="Genomic_DNA"/>
</dbReference>
<evidence type="ECO:0008006" key="6">
    <source>
        <dbReference type="Google" id="ProtNLM"/>
    </source>
</evidence>
<dbReference type="Gene3D" id="2.60.40.2220">
    <property type="match status" value="1"/>
</dbReference>
<evidence type="ECO:0000313" key="5">
    <source>
        <dbReference type="Proteomes" id="UP000824125"/>
    </source>
</evidence>
<dbReference type="InterPro" id="IPR041147">
    <property type="entry name" value="GH38_C"/>
</dbReference>
<dbReference type="SUPFAM" id="SSF49265">
    <property type="entry name" value="Fibronectin type III"/>
    <property type="match status" value="1"/>
</dbReference>
<dbReference type="Pfam" id="PF07748">
    <property type="entry name" value="Glyco_hydro_38C"/>
    <property type="match status" value="1"/>
</dbReference>
<feature type="non-terminal residue" evidence="4">
    <location>
        <position position="1"/>
    </location>
</feature>
<dbReference type="InterPro" id="IPR013783">
    <property type="entry name" value="Ig-like_fold"/>
</dbReference>
<dbReference type="Proteomes" id="UP000824125">
    <property type="component" value="Unassembled WGS sequence"/>
</dbReference>
<comment type="caution">
    <text evidence="4">The sequence shown here is derived from an EMBL/GenBank/DDBJ whole genome shotgun (WGS) entry which is preliminary data.</text>
</comment>
<dbReference type="InterPro" id="IPR011682">
    <property type="entry name" value="Glyco_hydro_38_C"/>
</dbReference>
<dbReference type="InterPro" id="IPR036116">
    <property type="entry name" value="FN3_sf"/>
</dbReference>
<dbReference type="PANTHER" id="PTHR46017:SF1">
    <property type="entry name" value="ALPHA-MANNOSIDASE 2C1"/>
    <property type="match status" value="1"/>
</dbReference>
<dbReference type="AlphaFoldDB" id="A0A9D1SNT3"/>
<reference evidence="4" key="2">
    <citation type="journal article" date="2021" name="PeerJ">
        <title>Extensive microbial diversity within the chicken gut microbiome revealed by metagenomics and culture.</title>
        <authorList>
            <person name="Gilroy R."/>
            <person name="Ravi A."/>
            <person name="Getino M."/>
            <person name="Pursley I."/>
            <person name="Horton D.L."/>
            <person name="Alikhan N.F."/>
            <person name="Baker D."/>
            <person name="Gharbi K."/>
            <person name="Hall N."/>
            <person name="Watson M."/>
            <person name="Adriaenssens E.M."/>
            <person name="Foster-Nyarko E."/>
            <person name="Jarju S."/>
            <person name="Secka A."/>
            <person name="Antonio M."/>
            <person name="Oren A."/>
            <person name="Chaudhuri R.R."/>
            <person name="La Ragione R."/>
            <person name="Hildebrand F."/>
            <person name="Pallen M.J."/>
        </authorList>
    </citation>
    <scope>NUCLEOTIDE SEQUENCE</scope>
    <source>
        <strain evidence="4">CHK176-6737</strain>
    </source>
</reference>
<organism evidence="4 5">
    <name type="scientific">Candidatus Scybalenecus merdavium</name>
    <dbReference type="NCBI Taxonomy" id="2840939"/>
    <lineage>
        <taxon>Bacteria</taxon>
        <taxon>Bacillati</taxon>
        <taxon>Bacillota</taxon>
        <taxon>Clostridia</taxon>
        <taxon>Eubacteriales</taxon>
        <taxon>Oscillospiraceae</taxon>
        <taxon>Oscillospiraceae incertae sedis</taxon>
        <taxon>Candidatus Scybalenecus</taxon>
    </lineage>
</organism>
<dbReference type="GO" id="GO:0004559">
    <property type="term" value="F:alpha-mannosidase activity"/>
    <property type="evidence" value="ECO:0007669"/>
    <property type="project" value="InterPro"/>
</dbReference>
<feature type="region of interest" description="Disordered" evidence="1">
    <location>
        <begin position="1"/>
        <end position="20"/>
    </location>
</feature>
<dbReference type="SUPFAM" id="SSF74650">
    <property type="entry name" value="Galactose mutarotase-like"/>
    <property type="match status" value="1"/>
</dbReference>
<gene>
    <name evidence="4" type="ORF">IAD23_04645</name>
</gene>
<evidence type="ECO:0000259" key="3">
    <source>
        <dbReference type="Pfam" id="PF17677"/>
    </source>
</evidence>
<evidence type="ECO:0000313" key="4">
    <source>
        <dbReference type="EMBL" id="HIU69228.1"/>
    </source>
</evidence>
<dbReference type="GO" id="GO:0030246">
    <property type="term" value="F:carbohydrate binding"/>
    <property type="evidence" value="ECO:0007669"/>
    <property type="project" value="InterPro"/>
</dbReference>
<feature type="domain" description="Glycosyl hydrolase family 38 C-terminal" evidence="2">
    <location>
        <begin position="310"/>
        <end position="441"/>
    </location>
</feature>
<protein>
    <recommendedName>
        <fullName evidence="6">Alpha-mannosidase</fullName>
    </recommendedName>
</protein>
<dbReference type="Gene3D" id="2.60.40.10">
    <property type="entry name" value="Immunoglobulins"/>
    <property type="match status" value="2"/>
</dbReference>